<dbReference type="Proteomes" id="UP001565368">
    <property type="component" value="Unassembled WGS sequence"/>
</dbReference>
<evidence type="ECO:0000313" key="2">
    <source>
        <dbReference type="EMBL" id="KAL1404959.1"/>
    </source>
</evidence>
<dbReference type="RefSeq" id="XP_069204903.1">
    <property type="nucleotide sequence ID" value="XM_069356966.1"/>
</dbReference>
<gene>
    <name evidence="2" type="ORF">Q8F55_008571</name>
</gene>
<name>A0ABR3PRB7_9TREE</name>
<evidence type="ECO:0000313" key="3">
    <source>
        <dbReference type="Proteomes" id="UP001565368"/>
    </source>
</evidence>
<dbReference type="SUPFAM" id="SSF57701">
    <property type="entry name" value="Zn2/Cys6 DNA-binding domain"/>
    <property type="match status" value="1"/>
</dbReference>
<dbReference type="PANTHER" id="PTHR37534">
    <property type="entry name" value="TRANSCRIPTIONAL ACTIVATOR PROTEIN UGA3"/>
    <property type="match status" value="1"/>
</dbReference>
<keyword evidence="3" id="KW-1185">Reference proteome</keyword>
<keyword evidence="1" id="KW-0539">Nucleus</keyword>
<dbReference type="InterPro" id="IPR001138">
    <property type="entry name" value="Zn2Cys6_DnaBD"/>
</dbReference>
<protein>
    <recommendedName>
        <fullName evidence="4">Zn(2)-C6 fungal-type domain-containing protein</fullName>
    </recommendedName>
</protein>
<comment type="caution">
    <text evidence="2">The sequence shown here is derived from an EMBL/GenBank/DDBJ whole genome shotgun (WGS) entry which is preliminary data.</text>
</comment>
<dbReference type="CDD" id="cd00067">
    <property type="entry name" value="GAL4"/>
    <property type="match status" value="1"/>
</dbReference>
<evidence type="ECO:0008006" key="4">
    <source>
        <dbReference type="Google" id="ProtNLM"/>
    </source>
</evidence>
<sequence length="554" mass="61088">MLTPDPTPARKRRKHTRKATGCRECRRQHVRCAEGAVLASGRRAACKRCWQLDQACAYPANGRVRKGQLAAATWEAAQAVDVWVGAGAEGSPGAGTGAGRTELAPEAVIELPLPEGAVAVTAPIAPTLDAWLSTELWRSVLTPSPAKPLSTFTLAALHTAPLDRQVVSYFETQGCNEIVAVSTYKHNWIFSQLFPRLFGILLAAPVEDSVDSSIRDWLRNSLLHLAYIHRGNVEHDEPKSWYWRSEGTKHRQLASYALLKAKVHSPADEWKTEEYLIGFFVRCMADMLSSGRLELDEENVFELPPGRGSPIYPTLHNLLAYYSIAQFACSPLPRDAFAMPAPVLAFRAAGSEWAERFLGASQGTVNVAARAATLVARRRLLLRRGEDTAAAGLILRAEIEQLANSLGGARDWDEGALDLGRSDRVQRGSEVLRQGVRTMLLCEGLDVDLDDPRLVACRDKGVELVADCDPSSTPGFQLALTIMAVYCIDLGARQRIRDLIKVMLCMSFGPNYRGTDEMLALCWEIVDKSPTRRYKDGIAPWREAMNALGRNLWL</sequence>
<dbReference type="InterPro" id="IPR036864">
    <property type="entry name" value="Zn2-C6_fun-type_DNA-bd_sf"/>
</dbReference>
<evidence type="ECO:0000256" key="1">
    <source>
        <dbReference type="ARBA" id="ARBA00023242"/>
    </source>
</evidence>
<dbReference type="PANTHER" id="PTHR37534:SF49">
    <property type="entry name" value="LYSINE BIOSYNTHESIS REGULATORY PROTEIN LYS14"/>
    <property type="match status" value="1"/>
</dbReference>
<dbReference type="EMBL" id="JBBXJM010000007">
    <property type="protein sequence ID" value="KAL1404959.1"/>
    <property type="molecule type" value="Genomic_DNA"/>
</dbReference>
<organism evidence="2 3">
    <name type="scientific">Vanrija albida</name>
    <dbReference type="NCBI Taxonomy" id="181172"/>
    <lineage>
        <taxon>Eukaryota</taxon>
        <taxon>Fungi</taxon>
        <taxon>Dikarya</taxon>
        <taxon>Basidiomycota</taxon>
        <taxon>Agaricomycotina</taxon>
        <taxon>Tremellomycetes</taxon>
        <taxon>Trichosporonales</taxon>
        <taxon>Trichosporonaceae</taxon>
        <taxon>Vanrija</taxon>
    </lineage>
</organism>
<reference evidence="2 3" key="1">
    <citation type="submission" date="2023-08" db="EMBL/GenBank/DDBJ databases">
        <title>Annotated Genome Sequence of Vanrija albida AlHP1.</title>
        <authorList>
            <person name="Herzog R."/>
        </authorList>
    </citation>
    <scope>NUCLEOTIDE SEQUENCE [LARGE SCALE GENOMIC DNA]</scope>
    <source>
        <strain evidence="2 3">AlHP1</strain>
    </source>
</reference>
<accession>A0ABR3PRB7</accession>
<dbReference type="GeneID" id="95989614"/>
<proteinExistence type="predicted"/>